<evidence type="ECO:0000313" key="11">
    <source>
        <dbReference type="Proteomes" id="UP001595722"/>
    </source>
</evidence>
<comment type="pathway">
    <text evidence="1 7">Amine and polyamine biosynthesis; betaine biosynthesis via choline pathway [regulation].</text>
</comment>
<comment type="function">
    <text evidence="6">Repressor involved in the biosynthesis of the osmoprotectant glycine betaine. It represses transcription of the choline transporter BetT and the genes of BetAB involved in the synthesis of glycine betaine.</text>
</comment>
<protein>
    <recommendedName>
        <fullName evidence="7">HTH-type transcriptional regulator BetI</fullName>
    </recommendedName>
</protein>
<dbReference type="InterPro" id="IPR017757">
    <property type="entry name" value="Tscrpt_rep_BetI"/>
</dbReference>
<comment type="caution">
    <text evidence="10">The sequence shown here is derived from an EMBL/GenBank/DDBJ whole genome shotgun (WGS) entry which is preliminary data.</text>
</comment>
<comment type="function">
    <text evidence="7">Repressor involved in choline regulation of the bet genes.</text>
</comment>
<evidence type="ECO:0000256" key="6">
    <source>
        <dbReference type="ARBA" id="ARBA00024936"/>
    </source>
</evidence>
<dbReference type="SUPFAM" id="SSF46689">
    <property type="entry name" value="Homeodomain-like"/>
    <property type="match status" value="1"/>
</dbReference>
<organism evidence="10 11">
    <name type="scientific">Bacterioplanoides pacificum</name>
    <dbReference type="NCBI Taxonomy" id="1171596"/>
    <lineage>
        <taxon>Bacteria</taxon>
        <taxon>Pseudomonadati</taxon>
        <taxon>Pseudomonadota</taxon>
        <taxon>Gammaproteobacteria</taxon>
        <taxon>Oceanospirillales</taxon>
        <taxon>Oceanospirillaceae</taxon>
        <taxon>Bacterioplanoides</taxon>
    </lineage>
</organism>
<dbReference type="InterPro" id="IPR039538">
    <property type="entry name" value="BetI_C"/>
</dbReference>
<keyword evidence="5 7" id="KW-0804">Transcription</keyword>
<keyword evidence="4 7" id="KW-0238">DNA-binding</keyword>
<dbReference type="PANTHER" id="PTHR30055">
    <property type="entry name" value="HTH-TYPE TRANSCRIPTIONAL REGULATOR RUTR"/>
    <property type="match status" value="1"/>
</dbReference>
<dbReference type="EMBL" id="JBHRYB010000001">
    <property type="protein sequence ID" value="MFC3678527.1"/>
    <property type="molecule type" value="Genomic_DNA"/>
</dbReference>
<name>A0ABV7VN48_9GAMM</name>
<accession>A0ABV7VN48</accession>
<dbReference type="RefSeq" id="WP_376864080.1">
    <property type="nucleotide sequence ID" value="NZ_JBHRYB010000001.1"/>
</dbReference>
<evidence type="ECO:0000313" key="10">
    <source>
        <dbReference type="EMBL" id="MFC3678527.1"/>
    </source>
</evidence>
<sequence>MAKIKPQNQRREEIVQATLKSIELYGLSGTTIKTISTLAGISVGLINHHFGSKQLLLESAVRHLLEQLKTGLLTNFRGHEAGLSTAASARQRLHSIVETNFASFQQSSSASRTWLCFWAEAAHSPELSRLQQVNSRRLRSNLLYSYRALLPSRQDAVNAAEMTAAMIDGFWLRSTLSNSPEQCFLAAEQHCKTYIDQVIAGFGDTGHSDES</sequence>
<evidence type="ECO:0000256" key="4">
    <source>
        <dbReference type="ARBA" id="ARBA00023125"/>
    </source>
</evidence>
<evidence type="ECO:0000256" key="7">
    <source>
        <dbReference type="HAMAP-Rule" id="MF_00768"/>
    </source>
</evidence>
<dbReference type="InterPro" id="IPR023772">
    <property type="entry name" value="DNA-bd_HTH_TetR-type_CS"/>
</dbReference>
<gene>
    <name evidence="7 10" type="primary">betI</name>
    <name evidence="10" type="ORF">ACFOMG_00195</name>
</gene>
<dbReference type="PROSITE" id="PS01081">
    <property type="entry name" value="HTH_TETR_1"/>
    <property type="match status" value="1"/>
</dbReference>
<dbReference type="SUPFAM" id="SSF48498">
    <property type="entry name" value="Tetracyclin repressor-like, C-terminal domain"/>
    <property type="match status" value="1"/>
</dbReference>
<dbReference type="Pfam" id="PF00440">
    <property type="entry name" value="TetR_N"/>
    <property type="match status" value="1"/>
</dbReference>
<dbReference type="InterPro" id="IPR001647">
    <property type="entry name" value="HTH_TetR"/>
</dbReference>
<evidence type="ECO:0000256" key="1">
    <source>
        <dbReference type="ARBA" id="ARBA00004719"/>
    </source>
</evidence>
<proteinExistence type="inferred from homology"/>
<evidence type="ECO:0000256" key="8">
    <source>
        <dbReference type="PROSITE-ProRule" id="PRU00335"/>
    </source>
</evidence>
<dbReference type="Pfam" id="PF13977">
    <property type="entry name" value="TetR_C_6"/>
    <property type="match status" value="1"/>
</dbReference>
<reference evidence="11" key="1">
    <citation type="journal article" date="2019" name="Int. J. Syst. Evol. Microbiol.">
        <title>The Global Catalogue of Microorganisms (GCM) 10K type strain sequencing project: providing services to taxonomists for standard genome sequencing and annotation.</title>
        <authorList>
            <consortium name="The Broad Institute Genomics Platform"/>
            <consortium name="The Broad Institute Genome Sequencing Center for Infectious Disease"/>
            <person name="Wu L."/>
            <person name="Ma J."/>
        </authorList>
    </citation>
    <scope>NUCLEOTIDE SEQUENCE [LARGE SCALE GENOMIC DNA]</scope>
    <source>
        <strain evidence="11">KCTC 42424</strain>
    </source>
</reference>
<keyword evidence="3 7" id="KW-0805">Transcription regulation</keyword>
<dbReference type="InterPro" id="IPR009057">
    <property type="entry name" value="Homeodomain-like_sf"/>
</dbReference>
<dbReference type="Proteomes" id="UP001595722">
    <property type="component" value="Unassembled WGS sequence"/>
</dbReference>
<evidence type="ECO:0000256" key="5">
    <source>
        <dbReference type="ARBA" id="ARBA00023163"/>
    </source>
</evidence>
<evidence type="ECO:0000259" key="9">
    <source>
        <dbReference type="PROSITE" id="PS50977"/>
    </source>
</evidence>
<keyword evidence="11" id="KW-1185">Reference proteome</keyword>
<dbReference type="HAMAP" id="MF_00768">
    <property type="entry name" value="HTH_type_BetI"/>
    <property type="match status" value="1"/>
</dbReference>
<dbReference type="InterPro" id="IPR036271">
    <property type="entry name" value="Tet_transcr_reg_TetR-rel_C_sf"/>
</dbReference>
<evidence type="ECO:0000256" key="3">
    <source>
        <dbReference type="ARBA" id="ARBA00023015"/>
    </source>
</evidence>
<feature type="DNA-binding region" description="H-T-H motif" evidence="7 8">
    <location>
        <begin position="31"/>
        <end position="50"/>
    </location>
</feature>
<dbReference type="PANTHER" id="PTHR30055:SF234">
    <property type="entry name" value="HTH-TYPE TRANSCRIPTIONAL REGULATOR BETI"/>
    <property type="match status" value="1"/>
</dbReference>
<dbReference type="Gene3D" id="1.10.357.10">
    <property type="entry name" value="Tetracycline Repressor, domain 2"/>
    <property type="match status" value="1"/>
</dbReference>
<dbReference type="PROSITE" id="PS50977">
    <property type="entry name" value="HTH_TETR_2"/>
    <property type="match status" value="1"/>
</dbReference>
<feature type="domain" description="HTH tetR-type" evidence="9">
    <location>
        <begin position="8"/>
        <end position="68"/>
    </location>
</feature>
<evidence type="ECO:0000256" key="2">
    <source>
        <dbReference type="ARBA" id="ARBA00022491"/>
    </source>
</evidence>
<dbReference type="InterPro" id="IPR050109">
    <property type="entry name" value="HTH-type_TetR-like_transc_reg"/>
</dbReference>
<dbReference type="NCBIfam" id="NF001978">
    <property type="entry name" value="PRK00767.1"/>
    <property type="match status" value="1"/>
</dbReference>
<keyword evidence="2 7" id="KW-0678">Repressor</keyword>